<dbReference type="OrthoDB" id="6169313at2"/>
<evidence type="ECO:0000313" key="9">
    <source>
        <dbReference type="EMBL" id="QOZ63606.1"/>
    </source>
</evidence>
<evidence type="ECO:0000256" key="7">
    <source>
        <dbReference type="PROSITE-ProRule" id="PRU00533"/>
    </source>
</evidence>
<dbReference type="InterPro" id="IPR018311">
    <property type="entry name" value="Autoind_synth_CS"/>
</dbReference>
<evidence type="ECO:0000256" key="4">
    <source>
        <dbReference type="ARBA" id="ARBA00022691"/>
    </source>
</evidence>
<dbReference type="InterPro" id="IPR016181">
    <property type="entry name" value="Acyl_CoA_acyltransferase"/>
</dbReference>
<dbReference type="EMBL" id="BMHC01000001">
    <property type="protein sequence ID" value="GGI20647.1"/>
    <property type="molecule type" value="Genomic_DNA"/>
</dbReference>
<reference evidence="8" key="1">
    <citation type="journal article" date="2014" name="Int. J. Syst. Evol. Microbiol.">
        <title>Complete genome sequence of Corynebacterium casei LMG S-19264T (=DSM 44701T), isolated from a smear-ripened cheese.</title>
        <authorList>
            <consortium name="US DOE Joint Genome Institute (JGI-PGF)"/>
            <person name="Walter F."/>
            <person name="Albersmeier A."/>
            <person name="Kalinowski J."/>
            <person name="Ruckert C."/>
        </authorList>
    </citation>
    <scope>NUCLEOTIDE SEQUENCE</scope>
    <source>
        <strain evidence="8">CGMCC 1.15034</strain>
    </source>
</reference>
<protein>
    <recommendedName>
        <fullName evidence="1">acyl-homoserine-lactone synthase</fullName>
        <ecNumber evidence="1">2.3.1.184</ecNumber>
    </recommendedName>
</protein>
<evidence type="ECO:0000256" key="2">
    <source>
        <dbReference type="ARBA" id="ARBA00022654"/>
    </source>
</evidence>
<evidence type="ECO:0000313" key="8">
    <source>
        <dbReference type="EMBL" id="GGI20647.1"/>
    </source>
</evidence>
<reference evidence="8" key="3">
    <citation type="submission" date="2022-12" db="EMBL/GenBank/DDBJ databases">
        <authorList>
            <person name="Sun Q."/>
            <person name="Zhou Y."/>
        </authorList>
    </citation>
    <scope>NUCLEOTIDE SEQUENCE</scope>
    <source>
        <strain evidence="8">CGMCC 1.15034</strain>
    </source>
</reference>
<sequence length="209" mass="23153">MIQLITEPWYGEFSHTLFAIHQLRHRVFKVRMDWDVQISGDMEVDKFDSLHPAYLAQLSDDGRVQGCVRLLPTKGPTMLRDTFPALLNGQPMPMSPQIWESSRFAIDARLDTPKGEHGIACATYELFAGMVEFGLSRHLSDIVTVTDARMERILRRAGWPLRRIGAPSKIGNTLAVAGYLDISSAALAKLRGAGGLSGPVLWAPVLRVA</sequence>
<evidence type="ECO:0000256" key="3">
    <source>
        <dbReference type="ARBA" id="ARBA00022679"/>
    </source>
</evidence>
<accession>A0A410VFW9</accession>
<dbReference type="EC" id="2.3.1.184" evidence="1"/>
<dbReference type="PANTHER" id="PTHR39322">
    <property type="entry name" value="ACYL-HOMOSERINE-LACTONE SYNTHASE"/>
    <property type="match status" value="1"/>
</dbReference>
<dbReference type="SUPFAM" id="SSF55729">
    <property type="entry name" value="Acyl-CoA N-acyltransferases (Nat)"/>
    <property type="match status" value="1"/>
</dbReference>
<dbReference type="EMBL" id="CP030057">
    <property type="protein sequence ID" value="QOZ63606.1"/>
    <property type="molecule type" value="Genomic_DNA"/>
</dbReference>
<proteinExistence type="inferred from homology"/>
<dbReference type="PRINTS" id="PR01549">
    <property type="entry name" value="AUTOINDCRSYN"/>
</dbReference>
<dbReference type="InterPro" id="IPR001690">
    <property type="entry name" value="Autoind_synthase"/>
</dbReference>
<dbReference type="RefSeq" id="WP_006018740.1">
    <property type="nucleotide sequence ID" value="NZ_BMHC01000001.1"/>
</dbReference>
<keyword evidence="10" id="KW-1185">Reference proteome</keyword>
<keyword evidence="2 7" id="KW-0673">Quorum sensing</keyword>
<evidence type="ECO:0000313" key="10">
    <source>
        <dbReference type="Proteomes" id="UP000593880"/>
    </source>
</evidence>
<evidence type="ECO:0000256" key="1">
    <source>
        <dbReference type="ARBA" id="ARBA00012340"/>
    </source>
</evidence>
<dbReference type="GO" id="GO:0007165">
    <property type="term" value="P:signal transduction"/>
    <property type="evidence" value="ECO:0007669"/>
    <property type="project" value="TreeGrafter"/>
</dbReference>
<reference evidence="9 10" key="2">
    <citation type="submission" date="2018-06" db="EMBL/GenBank/DDBJ databases">
        <title>Comparative genomics of rhizobia nodulating Arachis hypogaea in China.</title>
        <authorList>
            <person name="Li Y."/>
        </authorList>
    </citation>
    <scope>NUCLEOTIDE SEQUENCE [LARGE SCALE GENOMIC DNA]</scope>
    <source>
        <strain evidence="9 10">CCBAU 51658</strain>
    </source>
</reference>
<evidence type="ECO:0000313" key="11">
    <source>
        <dbReference type="Proteomes" id="UP000625079"/>
    </source>
</evidence>
<dbReference type="GO" id="GO:0061579">
    <property type="term" value="F:N-acyl homoserine lactone synthase activity"/>
    <property type="evidence" value="ECO:0007669"/>
    <property type="project" value="UniProtKB-EC"/>
</dbReference>
<dbReference type="PROSITE" id="PS00949">
    <property type="entry name" value="AUTOINDUCER_SYNTH_1"/>
    <property type="match status" value="1"/>
</dbReference>
<keyword evidence="3" id="KW-0808">Transferase</keyword>
<evidence type="ECO:0000256" key="5">
    <source>
        <dbReference type="ARBA" id="ARBA00022929"/>
    </source>
</evidence>
<dbReference type="PROSITE" id="PS51187">
    <property type="entry name" value="AUTOINDUCER_SYNTH_2"/>
    <property type="match status" value="1"/>
</dbReference>
<comment type="catalytic activity">
    <reaction evidence="6">
        <text>a fatty acyl-[ACP] + S-adenosyl-L-methionine = an N-acyl-L-homoserine lactone + S-methyl-5'-thioadenosine + holo-[ACP] + H(+)</text>
        <dbReference type="Rhea" id="RHEA:10096"/>
        <dbReference type="Rhea" id="RHEA-COMP:9685"/>
        <dbReference type="Rhea" id="RHEA-COMP:14125"/>
        <dbReference type="ChEBI" id="CHEBI:15378"/>
        <dbReference type="ChEBI" id="CHEBI:17509"/>
        <dbReference type="ChEBI" id="CHEBI:55474"/>
        <dbReference type="ChEBI" id="CHEBI:59789"/>
        <dbReference type="ChEBI" id="CHEBI:64479"/>
        <dbReference type="ChEBI" id="CHEBI:138651"/>
        <dbReference type="EC" id="2.3.1.184"/>
    </reaction>
</comment>
<dbReference type="Proteomes" id="UP000593880">
    <property type="component" value="Chromosome"/>
</dbReference>
<gene>
    <name evidence="8" type="ORF">GCM10010987_10400</name>
    <name evidence="9" type="ORF">XH86_06165</name>
</gene>
<evidence type="ECO:0000256" key="6">
    <source>
        <dbReference type="ARBA" id="ARBA00048576"/>
    </source>
</evidence>
<keyword evidence="5 7" id="KW-0071">Autoinducer synthesis</keyword>
<dbReference type="Pfam" id="PF00765">
    <property type="entry name" value="Autoind_synth"/>
    <property type="match status" value="1"/>
</dbReference>
<dbReference type="PANTHER" id="PTHR39322:SF1">
    <property type="entry name" value="ISOVALERYL-HOMOSERINE LACTONE SYNTHASE"/>
    <property type="match status" value="1"/>
</dbReference>
<dbReference type="Proteomes" id="UP000625079">
    <property type="component" value="Unassembled WGS sequence"/>
</dbReference>
<dbReference type="Gene3D" id="3.40.630.30">
    <property type="match status" value="1"/>
</dbReference>
<keyword evidence="4" id="KW-0949">S-adenosyl-L-methionine</keyword>
<name>A0A410VFW9_9BRAD</name>
<organism evidence="8 11">
    <name type="scientific">Bradyrhizobium guangdongense</name>
    <dbReference type="NCBI Taxonomy" id="1325090"/>
    <lineage>
        <taxon>Bacteria</taxon>
        <taxon>Pseudomonadati</taxon>
        <taxon>Pseudomonadota</taxon>
        <taxon>Alphaproteobacteria</taxon>
        <taxon>Hyphomicrobiales</taxon>
        <taxon>Nitrobacteraceae</taxon>
        <taxon>Bradyrhizobium</taxon>
    </lineage>
</organism>
<dbReference type="AlphaFoldDB" id="A0A410VFW9"/>
<dbReference type="GO" id="GO:0009372">
    <property type="term" value="P:quorum sensing"/>
    <property type="evidence" value="ECO:0007669"/>
    <property type="project" value="UniProtKB-UniRule"/>
</dbReference>
<comment type="similarity">
    <text evidence="7">Belongs to the autoinducer synthase family.</text>
</comment>